<accession>A0A3D8LI19</accession>
<dbReference type="Gene3D" id="2.120.10.80">
    <property type="entry name" value="Kelch-type beta propeller"/>
    <property type="match status" value="1"/>
</dbReference>
<dbReference type="Gene3D" id="2.60.40.10">
    <property type="entry name" value="Immunoglobulins"/>
    <property type="match status" value="2"/>
</dbReference>
<evidence type="ECO:0000256" key="2">
    <source>
        <dbReference type="ARBA" id="ARBA00022737"/>
    </source>
</evidence>
<dbReference type="Proteomes" id="UP000256708">
    <property type="component" value="Unassembled WGS sequence"/>
</dbReference>
<dbReference type="SUPFAM" id="SSF117281">
    <property type="entry name" value="Kelch motif"/>
    <property type="match status" value="1"/>
</dbReference>
<sequence length="572" mass="64360">MKTSFSRYALYLLFFCLCCCAKEEEFPKGLKYPYLEIQQATADDTGIKVSASVKIQGTANVKEYGFMYHLISEKKQNEKRVQVTLTNKKLESVLSEGLVARGNFQIRAYAIVDDKTVYSPPVSAVSLISSRPAIMDFSPKEGPAFTEITITGSSFTTDPYRIEVYIGPIRLQVMAADFDKVVARVPDGKHFGSYPIRVVFNGQEGESEESFKVWGPELVSMSRYEGIPGDTVTLFGKHFSGGRWGPYARLNGLDFKVLSSTDTKLKMEVPFGKPEQFDTPYPVSLTAGEKSAASPFTFTIHSNFGAATATSPNMQYDYVASFEADGKGYFFDFNRVVSYSTTTGQWREESQFPGVPRNFPIWRRIGDKGYLIGGMDGNRYYGDVWEYDFRTATWLKKQSPSFSMYYVASFVLDGKIYFAGGTNSRSSYTLWQYNPQTEQFTELNRVPGYVSYGRAFTRNGKAFLLIQGNVMVYNQAADSWEVDSPFSATDSYALTIGDSEVYLLPLKEKAVLYHYQASTKTWEKAAFYPGCTTDYYYTLRFSGFATSNALYVGAFSSNSTSSCYNRLYPFEP</sequence>
<feature type="domain" description="IPT/TIG" evidence="4">
    <location>
        <begin position="132"/>
        <end position="212"/>
    </location>
</feature>
<dbReference type="PANTHER" id="PTHR46344:SF27">
    <property type="entry name" value="KELCH REPEAT SUPERFAMILY PROTEIN"/>
    <property type="match status" value="1"/>
</dbReference>
<proteinExistence type="predicted"/>
<keyword evidence="3" id="KW-0732">Signal</keyword>
<evidence type="ECO:0000256" key="3">
    <source>
        <dbReference type="SAM" id="SignalP"/>
    </source>
</evidence>
<dbReference type="InterPro" id="IPR015915">
    <property type="entry name" value="Kelch-typ_b-propeller"/>
</dbReference>
<evidence type="ECO:0000313" key="6">
    <source>
        <dbReference type="Proteomes" id="UP000256708"/>
    </source>
</evidence>
<evidence type="ECO:0000256" key="1">
    <source>
        <dbReference type="ARBA" id="ARBA00022441"/>
    </source>
</evidence>
<dbReference type="SUPFAM" id="SSF81296">
    <property type="entry name" value="E set domains"/>
    <property type="match status" value="2"/>
</dbReference>
<feature type="signal peptide" evidence="3">
    <location>
        <begin position="1"/>
        <end position="21"/>
    </location>
</feature>
<dbReference type="InterPro" id="IPR006652">
    <property type="entry name" value="Kelch_1"/>
</dbReference>
<feature type="domain" description="IPT/TIG" evidence="4">
    <location>
        <begin position="216"/>
        <end position="299"/>
    </location>
</feature>
<feature type="chain" id="PRO_5017657023" description="IPT/TIG domain-containing protein" evidence="3">
    <location>
        <begin position="22"/>
        <end position="572"/>
    </location>
</feature>
<dbReference type="RefSeq" id="WP_115563518.1">
    <property type="nucleotide sequence ID" value="NZ_QRGR01000001.1"/>
</dbReference>
<evidence type="ECO:0000313" key="5">
    <source>
        <dbReference type="EMBL" id="RDV16998.1"/>
    </source>
</evidence>
<dbReference type="EMBL" id="QRGR01000001">
    <property type="protein sequence ID" value="RDV16998.1"/>
    <property type="molecule type" value="Genomic_DNA"/>
</dbReference>
<dbReference type="AlphaFoldDB" id="A0A3D8LI19"/>
<dbReference type="Pfam" id="PF01833">
    <property type="entry name" value="TIG"/>
    <property type="match status" value="2"/>
</dbReference>
<comment type="caution">
    <text evidence="5">The sequence shown here is derived from an EMBL/GenBank/DDBJ whole genome shotgun (WGS) entry which is preliminary data.</text>
</comment>
<organism evidence="5 6">
    <name type="scientific">Pontibacter diazotrophicus</name>
    <dbReference type="NCBI Taxonomy" id="1400979"/>
    <lineage>
        <taxon>Bacteria</taxon>
        <taxon>Pseudomonadati</taxon>
        <taxon>Bacteroidota</taxon>
        <taxon>Cytophagia</taxon>
        <taxon>Cytophagales</taxon>
        <taxon>Hymenobacteraceae</taxon>
        <taxon>Pontibacter</taxon>
    </lineage>
</organism>
<name>A0A3D8LI19_9BACT</name>
<dbReference type="CDD" id="cd00603">
    <property type="entry name" value="IPT_PCSR"/>
    <property type="match status" value="1"/>
</dbReference>
<gene>
    <name evidence="5" type="ORF">DXT99_00315</name>
</gene>
<dbReference type="Pfam" id="PF01344">
    <property type="entry name" value="Kelch_1"/>
    <property type="match status" value="2"/>
</dbReference>
<keyword evidence="1" id="KW-0880">Kelch repeat</keyword>
<reference evidence="6" key="1">
    <citation type="submission" date="2018-08" db="EMBL/GenBank/DDBJ databases">
        <authorList>
            <person name="Liu Z.-W."/>
            <person name="Du Z.-J."/>
        </authorList>
    </citation>
    <scope>NUCLEOTIDE SEQUENCE [LARGE SCALE GENOMIC DNA]</scope>
    <source>
        <strain evidence="6">H4X</strain>
    </source>
</reference>
<keyword evidence="2" id="KW-0677">Repeat</keyword>
<evidence type="ECO:0000259" key="4">
    <source>
        <dbReference type="Pfam" id="PF01833"/>
    </source>
</evidence>
<dbReference type="OrthoDB" id="103335at2"/>
<dbReference type="PANTHER" id="PTHR46344">
    <property type="entry name" value="OS02G0202900 PROTEIN"/>
    <property type="match status" value="1"/>
</dbReference>
<dbReference type="InterPro" id="IPR014756">
    <property type="entry name" value="Ig_E-set"/>
</dbReference>
<protein>
    <recommendedName>
        <fullName evidence="4">IPT/TIG domain-containing protein</fullName>
    </recommendedName>
</protein>
<dbReference type="InterPro" id="IPR002909">
    <property type="entry name" value="IPT_dom"/>
</dbReference>
<dbReference type="InterPro" id="IPR013783">
    <property type="entry name" value="Ig-like_fold"/>
</dbReference>
<keyword evidence="6" id="KW-1185">Reference proteome</keyword>